<keyword evidence="3" id="KW-1185">Reference proteome</keyword>
<dbReference type="STRING" id="2074.BG845_00612"/>
<feature type="compositionally biased region" description="Basic and acidic residues" evidence="1">
    <location>
        <begin position="627"/>
        <end position="642"/>
    </location>
</feature>
<dbReference type="Proteomes" id="UP000194360">
    <property type="component" value="Unassembled WGS sequence"/>
</dbReference>
<dbReference type="RefSeq" id="WP_085910930.1">
    <property type="nucleotide sequence ID" value="NZ_AP018920.1"/>
</dbReference>
<dbReference type="OrthoDB" id="327733at2"/>
<protein>
    <submittedName>
        <fullName evidence="2">PhoD-like phosphatase</fullName>
    </submittedName>
</protein>
<dbReference type="EMBL" id="MIGB01000002">
    <property type="protein sequence ID" value="OSY43666.1"/>
    <property type="molecule type" value="Genomic_DNA"/>
</dbReference>
<evidence type="ECO:0000313" key="2">
    <source>
        <dbReference type="EMBL" id="OSY43666.1"/>
    </source>
</evidence>
<feature type="region of interest" description="Disordered" evidence="1">
    <location>
        <begin position="344"/>
        <end position="382"/>
    </location>
</feature>
<name>A0A1Y2N887_PSEAH</name>
<proteinExistence type="predicted"/>
<evidence type="ECO:0000313" key="3">
    <source>
        <dbReference type="Proteomes" id="UP000194360"/>
    </source>
</evidence>
<feature type="compositionally biased region" description="Basic and acidic residues" evidence="1">
    <location>
        <begin position="369"/>
        <end position="378"/>
    </location>
</feature>
<dbReference type="PANTHER" id="PTHR37031:SF2">
    <property type="entry name" value="PHOD-LIKE PHOSPHATASE METALLOPHOSPHATASE DOMAIN-CONTAINING PROTEIN"/>
    <property type="match status" value="1"/>
</dbReference>
<comment type="caution">
    <text evidence="2">The sequence shown here is derived from an EMBL/GenBank/DDBJ whole genome shotgun (WGS) entry which is preliminary data.</text>
</comment>
<dbReference type="AlphaFoldDB" id="A0A1Y2N887"/>
<organism evidence="2 3">
    <name type="scientific">Pseudonocardia autotrophica</name>
    <name type="common">Amycolata autotrophica</name>
    <name type="synonym">Nocardia autotrophica</name>
    <dbReference type="NCBI Taxonomy" id="2074"/>
    <lineage>
        <taxon>Bacteria</taxon>
        <taxon>Bacillati</taxon>
        <taxon>Actinomycetota</taxon>
        <taxon>Actinomycetes</taxon>
        <taxon>Pseudonocardiales</taxon>
        <taxon>Pseudonocardiaceae</taxon>
        <taxon>Pseudonocardia</taxon>
    </lineage>
</organism>
<dbReference type="InterPro" id="IPR038607">
    <property type="entry name" value="PhoD-like_sf"/>
</dbReference>
<gene>
    <name evidence="2" type="ORF">BG845_00612</name>
</gene>
<feature type="compositionally biased region" description="Basic and acidic residues" evidence="1">
    <location>
        <begin position="344"/>
        <end position="362"/>
    </location>
</feature>
<sequence length="654" mass="71951">MTEVTAPVRRFQRGLFRLGQWLLGHRGGPEGDIEPGLLVVGKDAGTRQVRLWIGTLVHGCAAETLTARVRVDGAVGAAEAELTLLRFGFDDERPVTGWRAGTRFFHGHVVVDRLMPDAWGEAHVELAPVAGLREEHRRASCRVRTLPHRIGIGDTLTALVGSCYDADTDTTNALDAAFRRLRDEVAAPDLTLLTGDQVYADAPAKFYGTMARSTPRTYGLLEYWTSWGMQRYGEHHHLGMRELLTHGPHWFLPDDHEFWNNWPQSSVTARHSYANIVRAGIGTVRRYLALARRRPGDPVPVPADPGTVPEDPLVQNYHPPHPDEWDAWGRASFDLYGSFQTPSVRDRDTGRITRGELDDRAIGDPATADPHRPPRHDPAGQVHRPLNQLVQRIDLDEVQIVLLDTRTRRTRRTDDPELSAFVDDAAVEQVLAIAAEAPVLVLVTPQPLLVPPYRTRLRERPLGSRVERAIDLQIADYPDQYARFWDGLVTARDGRPTVTVGGDIHSSYVGHAPSLPLLELVSSPMSLVAGSTLFETLFAVPAKLLRALSGGSAVRDPYAPGAPLARIGDLRSRAVTAPDPDDGDVAVSLTGLGRGNPEGLGLLRIERTAEHLFRVRAALHTRSPRGGSREVTVELRTDRRGPDAMGPPEVTAAP</sequence>
<feature type="region of interest" description="Disordered" evidence="1">
    <location>
        <begin position="621"/>
        <end position="654"/>
    </location>
</feature>
<dbReference type="Gene3D" id="3.60.21.70">
    <property type="entry name" value="PhoD-like phosphatase"/>
    <property type="match status" value="1"/>
</dbReference>
<dbReference type="InterPro" id="IPR029052">
    <property type="entry name" value="Metallo-depent_PP-like"/>
</dbReference>
<dbReference type="SUPFAM" id="SSF56300">
    <property type="entry name" value="Metallo-dependent phosphatases"/>
    <property type="match status" value="1"/>
</dbReference>
<reference evidence="2 3" key="1">
    <citation type="submission" date="2016-09" db="EMBL/GenBank/DDBJ databases">
        <title>Pseudonocardia autotrophica DSM535, a candidate organism with high potential of specific P450 cytochromes.</title>
        <authorList>
            <person name="Grumaz C."/>
            <person name="Vainshtein Y."/>
            <person name="Kirstahler P."/>
            <person name="Sohn K."/>
        </authorList>
    </citation>
    <scope>NUCLEOTIDE SEQUENCE [LARGE SCALE GENOMIC DNA]</scope>
    <source>
        <strain evidence="2 3">DSM 535</strain>
    </source>
</reference>
<dbReference type="PANTHER" id="PTHR37031">
    <property type="entry name" value="METALLOPHOSPHATASE BINDING DOMAIN PROTEIN"/>
    <property type="match status" value="1"/>
</dbReference>
<accession>A0A1Y2N887</accession>
<evidence type="ECO:0000256" key="1">
    <source>
        <dbReference type="SAM" id="MobiDB-lite"/>
    </source>
</evidence>